<proteinExistence type="predicted"/>
<keyword evidence="3" id="KW-1185">Reference proteome</keyword>
<feature type="chain" id="PRO_5046388278" evidence="1">
    <location>
        <begin position="24"/>
        <end position="441"/>
    </location>
</feature>
<dbReference type="EMBL" id="JAMKFE010000006">
    <property type="protein sequence ID" value="MCM5680340.1"/>
    <property type="molecule type" value="Genomic_DNA"/>
</dbReference>
<dbReference type="Proteomes" id="UP001165541">
    <property type="component" value="Unassembled WGS sequence"/>
</dbReference>
<feature type="signal peptide" evidence="1">
    <location>
        <begin position="1"/>
        <end position="23"/>
    </location>
</feature>
<keyword evidence="1" id="KW-0732">Signal</keyword>
<accession>A0ABT0YNN4</accession>
<name>A0ABT0YNN4_9BURK</name>
<comment type="caution">
    <text evidence="2">The sequence shown here is derived from an EMBL/GenBank/DDBJ whole genome shotgun (WGS) entry which is preliminary data.</text>
</comment>
<organism evidence="2 3">
    <name type="scientific">Caldimonas mangrovi</name>
    <dbReference type="NCBI Taxonomy" id="2944811"/>
    <lineage>
        <taxon>Bacteria</taxon>
        <taxon>Pseudomonadati</taxon>
        <taxon>Pseudomonadota</taxon>
        <taxon>Betaproteobacteria</taxon>
        <taxon>Burkholderiales</taxon>
        <taxon>Sphaerotilaceae</taxon>
        <taxon>Caldimonas</taxon>
    </lineage>
</organism>
<dbReference type="RefSeq" id="WP_251778781.1">
    <property type="nucleotide sequence ID" value="NZ_JAMKFE010000006.1"/>
</dbReference>
<evidence type="ECO:0000313" key="3">
    <source>
        <dbReference type="Proteomes" id="UP001165541"/>
    </source>
</evidence>
<evidence type="ECO:0000313" key="2">
    <source>
        <dbReference type="EMBL" id="MCM5680340.1"/>
    </source>
</evidence>
<reference evidence="2" key="1">
    <citation type="submission" date="2022-05" db="EMBL/GenBank/DDBJ databases">
        <title>Schlegelella sp. nov., isolated from mangrove soil.</title>
        <authorList>
            <person name="Liu Y."/>
            <person name="Ge X."/>
            <person name="Liu W."/>
        </authorList>
    </citation>
    <scope>NUCLEOTIDE SEQUENCE</scope>
    <source>
        <strain evidence="2">S2-27</strain>
    </source>
</reference>
<dbReference type="Gene3D" id="2.130.10.10">
    <property type="entry name" value="YVTN repeat-like/Quinoprotein amine dehydrogenase"/>
    <property type="match status" value="1"/>
</dbReference>
<sequence>MNRRCHQALASASAAALAMSLGADPSHGQRVDTSTAVEAACAKLQPANTLPRAAQHTAPVPALARPGKGEALLDPVHGSCVVRVTAHDQEPPKGFARNDYSRRQAFNADDTRLLVVAQDGYWHLYDARTLKHLKVLSGPAGDAEPQWHPTDPALLYYLPTNGVGMRLHELNVKTGHSRVVADFGTRLRALWPRAQSAWTRSEGSPSADGRYWAFQVDDDRWQGLGLFTYDLIEDKILATYDFAAHGKVRADHLSMSPSGRHVVVSWNDGPTAFTRELTQPRVLQRVGEHSDIALTADGDDAYVAIDYKANDGALFMLNLRTGQRTDLFPTYVAGTATALHVSGKAYRRPGWVLVSTYADYGKAGQQWLHRRLFAVELKAKPRIVHLAHHHSRYAKYWTEPHASANRDFTRLMFNSNWGTASETDVDAYMVLVPPGALAARP</sequence>
<evidence type="ECO:0000256" key="1">
    <source>
        <dbReference type="SAM" id="SignalP"/>
    </source>
</evidence>
<dbReference type="InterPro" id="IPR015943">
    <property type="entry name" value="WD40/YVTN_repeat-like_dom_sf"/>
</dbReference>
<gene>
    <name evidence="2" type="ORF">M8A51_12450</name>
</gene>
<dbReference type="SUPFAM" id="SSF82171">
    <property type="entry name" value="DPP6 N-terminal domain-like"/>
    <property type="match status" value="1"/>
</dbReference>
<protein>
    <submittedName>
        <fullName evidence="2">Uncharacterized protein</fullName>
    </submittedName>
</protein>